<accession>A0A9W8NQN2</accession>
<proteinExistence type="predicted"/>
<dbReference type="Proteomes" id="UP001142393">
    <property type="component" value="Unassembled WGS sequence"/>
</dbReference>
<sequence>MFDSDNITLTAEGSSALDTEATTNSRSTTGTSTAATSITWTDNEKPANLQDIHGPPSYRSIYTTPPPVKYPYMPSKALEDIPGVSYALELFLASHMVESEDYCNESDVKKERLYFATGYGLIQCVKALMSYADEASLLLQEHTKQGNFIATQHRKKAAFFTSRLAGYVVSSLNTTGVGFIRSMTVVERHAELVYAESLFEKALLGIVYSGDWLAFIKETLNMRTTIQVYRTLHKYINTLDAESVAKGGPAEDPSIDAHFRSGVYLGAGMSSLILSLLPNKLLTIIEMFGYKGDRAEALELLGRAGGWSKDSDEPRISAAQEGVRRTICDMALLIFHLVLSSFTFDGIDVGMAQKIINWNLKRYPDGVFFLFGAGRASLARSQPLRAISYYTRAMQVQTQYRNLHHISYWEIAIARMALWHIRGSLEAWEVLQVEATWSKSIYSYGMAVSLLELADALERAEELESEPKANSNEKARTPSTMREEATKLMEQVPGLRQKIAGKSIPLEKFVARKARKYISQGQRLALPMLELAYLSLAIAHAPRNIVETKMITEVDRTLLELEKCKDDHRRYYNGKGYWDDYCLAKLLEGVCKRYLAYPDPDAELDSAQSVSFSDPRGKVAKEAETAFHAVFEHGPKIEFDHQIVYQAHYELGRLLACQNDIAGATKHFDLVLSGKHLEVGPSGKKGRYSLENALHMRTHAALEALHQKRL</sequence>
<dbReference type="AlphaFoldDB" id="A0A9W8NQN2"/>
<feature type="region of interest" description="Disordered" evidence="1">
    <location>
        <begin position="1"/>
        <end position="35"/>
    </location>
</feature>
<evidence type="ECO:0000313" key="3">
    <source>
        <dbReference type="Proteomes" id="UP001142393"/>
    </source>
</evidence>
<dbReference type="PANTHER" id="PTHR31859:SF1">
    <property type="entry name" value="TETRATRICOPEPTIDE REPEAT PROTEIN 39C"/>
    <property type="match status" value="1"/>
</dbReference>
<feature type="compositionally biased region" description="Polar residues" evidence="1">
    <location>
        <begin position="1"/>
        <end position="17"/>
    </location>
</feature>
<keyword evidence="3" id="KW-1185">Reference proteome</keyword>
<gene>
    <name evidence="2" type="ORF">DFH05DRAFT_1407968</name>
</gene>
<dbReference type="GO" id="GO:0005634">
    <property type="term" value="C:nucleus"/>
    <property type="evidence" value="ECO:0007669"/>
    <property type="project" value="TreeGrafter"/>
</dbReference>
<dbReference type="GO" id="GO:0005829">
    <property type="term" value="C:cytosol"/>
    <property type="evidence" value="ECO:0007669"/>
    <property type="project" value="TreeGrafter"/>
</dbReference>
<dbReference type="PANTHER" id="PTHR31859">
    <property type="entry name" value="TETRATRICOPEPTIDE REPEAT PROTEIN 39 FAMILY MEMBER"/>
    <property type="match status" value="1"/>
</dbReference>
<name>A0A9W8NQN2_9AGAR</name>
<dbReference type="EMBL" id="JANVFU010000020">
    <property type="protein sequence ID" value="KAJ3739023.1"/>
    <property type="molecule type" value="Genomic_DNA"/>
</dbReference>
<organism evidence="2 3">
    <name type="scientific">Lentinula detonsa</name>
    <dbReference type="NCBI Taxonomy" id="2804962"/>
    <lineage>
        <taxon>Eukaryota</taxon>
        <taxon>Fungi</taxon>
        <taxon>Dikarya</taxon>
        <taxon>Basidiomycota</taxon>
        <taxon>Agaricomycotina</taxon>
        <taxon>Agaricomycetes</taxon>
        <taxon>Agaricomycetidae</taxon>
        <taxon>Agaricales</taxon>
        <taxon>Marasmiineae</taxon>
        <taxon>Omphalotaceae</taxon>
        <taxon>Lentinula</taxon>
    </lineage>
</organism>
<comment type="caution">
    <text evidence="2">The sequence shown here is derived from an EMBL/GenBank/DDBJ whole genome shotgun (WGS) entry which is preliminary data.</text>
</comment>
<protein>
    <submittedName>
        <fullName evidence="2">Uncharacterized protein</fullName>
    </submittedName>
</protein>
<evidence type="ECO:0000256" key="1">
    <source>
        <dbReference type="SAM" id="MobiDB-lite"/>
    </source>
</evidence>
<dbReference type="Pfam" id="PF10300">
    <property type="entry name" value="Iml2-TPR_39"/>
    <property type="match status" value="1"/>
</dbReference>
<dbReference type="InterPro" id="IPR011990">
    <property type="entry name" value="TPR-like_helical_dom_sf"/>
</dbReference>
<evidence type="ECO:0000313" key="2">
    <source>
        <dbReference type="EMBL" id="KAJ3739023.1"/>
    </source>
</evidence>
<dbReference type="InterPro" id="IPR019412">
    <property type="entry name" value="IML2/TPR_39"/>
</dbReference>
<feature type="compositionally biased region" description="Low complexity" evidence="1">
    <location>
        <begin position="19"/>
        <end position="35"/>
    </location>
</feature>
<dbReference type="SUPFAM" id="SSF48452">
    <property type="entry name" value="TPR-like"/>
    <property type="match status" value="1"/>
</dbReference>
<reference evidence="2 3" key="1">
    <citation type="journal article" date="2023" name="Proc. Natl. Acad. Sci. U.S.A.">
        <title>A global phylogenomic analysis of the shiitake genus Lentinula.</title>
        <authorList>
            <person name="Sierra-Patev S."/>
            <person name="Min B."/>
            <person name="Naranjo-Ortiz M."/>
            <person name="Looney B."/>
            <person name="Konkel Z."/>
            <person name="Slot J.C."/>
            <person name="Sakamoto Y."/>
            <person name="Steenwyk J.L."/>
            <person name="Rokas A."/>
            <person name="Carro J."/>
            <person name="Camarero S."/>
            <person name="Ferreira P."/>
            <person name="Molpeceres G."/>
            <person name="Ruiz-Duenas F.J."/>
            <person name="Serrano A."/>
            <person name="Henrissat B."/>
            <person name="Drula E."/>
            <person name="Hughes K.W."/>
            <person name="Mata J.L."/>
            <person name="Ishikawa N.K."/>
            <person name="Vargas-Isla R."/>
            <person name="Ushijima S."/>
            <person name="Smith C.A."/>
            <person name="Donoghue J."/>
            <person name="Ahrendt S."/>
            <person name="Andreopoulos W."/>
            <person name="He G."/>
            <person name="LaButti K."/>
            <person name="Lipzen A."/>
            <person name="Ng V."/>
            <person name="Riley R."/>
            <person name="Sandor L."/>
            <person name="Barry K."/>
            <person name="Martinez A.T."/>
            <person name="Xiao Y."/>
            <person name="Gibbons J.G."/>
            <person name="Terashima K."/>
            <person name="Grigoriev I.V."/>
            <person name="Hibbett D."/>
        </authorList>
    </citation>
    <scope>NUCLEOTIDE SEQUENCE [LARGE SCALE GENOMIC DNA]</scope>
    <source>
        <strain evidence="2 3">TFB7810</strain>
    </source>
</reference>
<feature type="region of interest" description="Disordered" evidence="1">
    <location>
        <begin position="462"/>
        <end position="481"/>
    </location>
</feature>
<dbReference type="GO" id="GO:0005741">
    <property type="term" value="C:mitochondrial outer membrane"/>
    <property type="evidence" value="ECO:0007669"/>
    <property type="project" value="TreeGrafter"/>
</dbReference>